<accession>A5EWX2</accession>
<proteinExistence type="inferred from homology"/>
<dbReference type="InterPro" id="IPR001638">
    <property type="entry name" value="Solute-binding_3/MltF_N"/>
</dbReference>
<dbReference type="GO" id="GO:0016020">
    <property type="term" value="C:membrane"/>
    <property type="evidence" value="ECO:0007669"/>
    <property type="project" value="InterPro"/>
</dbReference>
<dbReference type="KEGG" id="dno:DNO_0034"/>
<evidence type="ECO:0000256" key="3">
    <source>
        <dbReference type="SAM" id="SignalP"/>
    </source>
</evidence>
<evidence type="ECO:0000259" key="4">
    <source>
        <dbReference type="SMART" id="SM00062"/>
    </source>
</evidence>
<dbReference type="EMBL" id="CP000513">
    <property type="protein sequence ID" value="ABQ13317.1"/>
    <property type="molecule type" value="Genomic_DNA"/>
</dbReference>
<dbReference type="InterPro" id="IPR001320">
    <property type="entry name" value="Iontro_rcpt_C"/>
</dbReference>
<dbReference type="HOGENOM" id="CLU_019602_18_2_6"/>
<feature type="domain" description="Ionotropic glutamate receptor C-terminal" evidence="5">
    <location>
        <begin position="20"/>
        <end position="242"/>
    </location>
</feature>
<evidence type="ECO:0000313" key="7">
    <source>
        <dbReference type="Proteomes" id="UP000000248"/>
    </source>
</evidence>
<sequence>MKKLLLTALLSCSLPCFSETYQVGTYPFFAPFEFLDENSAMTGFDIELMREIAKDQGFEVKFNSDHWKGIVEQLAEGKRDLVISTLSDSEKRRQFADFSKPYLESDRFMLIYKKANLAVKSLEDLVNAGDLKIGAERDTASVDKLKQAGVKNIIEQASDFEGLKAVVRGDIDIYYSYEPSMSFILKRHENLAIYSSKLPEEPGNTIIAVRKGNPELLAKINRGIDNLRANGKLDELRKKWLN</sequence>
<evidence type="ECO:0000256" key="1">
    <source>
        <dbReference type="ARBA" id="ARBA00010333"/>
    </source>
</evidence>
<dbReference type="GO" id="GO:0015276">
    <property type="term" value="F:ligand-gated monoatomic ion channel activity"/>
    <property type="evidence" value="ECO:0007669"/>
    <property type="project" value="InterPro"/>
</dbReference>
<dbReference type="OrthoDB" id="368476at2"/>
<dbReference type="STRING" id="246195.DNO_0034"/>
<evidence type="ECO:0000256" key="2">
    <source>
        <dbReference type="ARBA" id="ARBA00022729"/>
    </source>
</evidence>
<protein>
    <submittedName>
        <fullName evidence="6">Bacterial extracellular solute-binding family protein</fullName>
    </submittedName>
</protein>
<dbReference type="SMART" id="SM00079">
    <property type="entry name" value="PBPe"/>
    <property type="match status" value="1"/>
</dbReference>
<dbReference type="Pfam" id="PF00497">
    <property type="entry name" value="SBP_bac_3"/>
    <property type="match status" value="1"/>
</dbReference>
<organism evidence="6 7">
    <name type="scientific">Dichelobacter nodosus (strain VCS1703A)</name>
    <dbReference type="NCBI Taxonomy" id="246195"/>
    <lineage>
        <taxon>Bacteria</taxon>
        <taxon>Pseudomonadati</taxon>
        <taxon>Pseudomonadota</taxon>
        <taxon>Gammaproteobacteria</taxon>
        <taxon>Cardiobacteriales</taxon>
        <taxon>Cardiobacteriaceae</taxon>
        <taxon>Dichelobacter</taxon>
    </lineage>
</organism>
<dbReference type="RefSeq" id="WP_011927792.1">
    <property type="nucleotide sequence ID" value="NC_009446.1"/>
</dbReference>
<dbReference type="SUPFAM" id="SSF53850">
    <property type="entry name" value="Periplasmic binding protein-like II"/>
    <property type="match status" value="1"/>
</dbReference>
<reference evidence="6 7" key="1">
    <citation type="journal article" date="2007" name="Nat. Biotechnol.">
        <title>Genome sequence and identification of candidate vaccine antigens from the animal pathogen Dichelobacter nodosus.</title>
        <authorList>
            <person name="Myers G.S."/>
            <person name="Parker D."/>
            <person name="Al-Hasani K."/>
            <person name="Kennan R.M."/>
            <person name="Seemann T."/>
            <person name="Ren Q."/>
            <person name="Badger J.H."/>
            <person name="Selengut J.D."/>
            <person name="Deboy R.T."/>
            <person name="Tettelin H."/>
            <person name="Boyce J.D."/>
            <person name="McCarl V.P."/>
            <person name="Han X."/>
            <person name="Nelson W.C."/>
            <person name="Madupu R."/>
            <person name="Mohamoud Y."/>
            <person name="Holley T."/>
            <person name="Fedorova N."/>
            <person name="Khouri H."/>
            <person name="Bottomley S.P."/>
            <person name="Whittington R.J."/>
            <person name="Adler B."/>
            <person name="Songer J.G."/>
            <person name="Rood J.I."/>
            <person name="Paulsen I.T."/>
        </authorList>
    </citation>
    <scope>NUCLEOTIDE SEQUENCE [LARGE SCALE GENOMIC DNA]</scope>
    <source>
        <strain evidence="6 7">VCS1703A</strain>
    </source>
</reference>
<dbReference type="PANTHER" id="PTHR35936:SF17">
    <property type="entry name" value="ARGININE-BINDING EXTRACELLULAR PROTEIN ARTP"/>
    <property type="match status" value="1"/>
</dbReference>
<evidence type="ECO:0000259" key="5">
    <source>
        <dbReference type="SMART" id="SM00079"/>
    </source>
</evidence>
<dbReference type="Proteomes" id="UP000000248">
    <property type="component" value="Chromosome"/>
</dbReference>
<evidence type="ECO:0000313" key="6">
    <source>
        <dbReference type="EMBL" id="ABQ13317.1"/>
    </source>
</evidence>
<keyword evidence="2 3" id="KW-0732">Signal</keyword>
<comment type="similarity">
    <text evidence="1">Belongs to the bacterial solute-binding protein 3 family.</text>
</comment>
<name>A5EWX2_DICNV</name>
<dbReference type="AlphaFoldDB" id="A5EWX2"/>
<feature type="domain" description="Solute-binding protein family 3/N-terminal" evidence="4">
    <location>
        <begin position="20"/>
        <end position="242"/>
    </location>
</feature>
<gene>
    <name evidence="6" type="ordered locus">DNO_0034</name>
</gene>
<dbReference type="CDD" id="cd13704">
    <property type="entry name" value="PBP2_HisK"/>
    <property type="match status" value="1"/>
</dbReference>
<feature type="signal peptide" evidence="3">
    <location>
        <begin position="1"/>
        <end position="18"/>
    </location>
</feature>
<dbReference type="SMART" id="SM00062">
    <property type="entry name" value="PBPb"/>
    <property type="match status" value="1"/>
</dbReference>
<feature type="chain" id="PRO_5002680828" evidence="3">
    <location>
        <begin position="19"/>
        <end position="242"/>
    </location>
</feature>
<dbReference type="eggNOG" id="COG0834">
    <property type="taxonomic scope" value="Bacteria"/>
</dbReference>
<keyword evidence="7" id="KW-1185">Reference proteome</keyword>
<dbReference type="Gene3D" id="3.40.190.10">
    <property type="entry name" value="Periplasmic binding protein-like II"/>
    <property type="match status" value="2"/>
</dbReference>
<dbReference type="PANTHER" id="PTHR35936">
    <property type="entry name" value="MEMBRANE-BOUND LYTIC MUREIN TRANSGLYCOSYLASE F"/>
    <property type="match status" value="1"/>
</dbReference>